<dbReference type="GO" id="GO:0030490">
    <property type="term" value="P:maturation of SSU-rRNA"/>
    <property type="evidence" value="ECO:0007669"/>
    <property type="project" value="TreeGrafter"/>
</dbReference>
<evidence type="ECO:0000313" key="8">
    <source>
        <dbReference type="Proteomes" id="UP000682733"/>
    </source>
</evidence>
<dbReference type="InterPro" id="IPR012340">
    <property type="entry name" value="NA-bd_OB-fold"/>
</dbReference>
<dbReference type="PANTHER" id="PTHR10769">
    <property type="entry name" value="40S RIBOSOMAL PROTEIN S28"/>
    <property type="match status" value="1"/>
</dbReference>
<evidence type="ECO:0000313" key="6">
    <source>
        <dbReference type="EMBL" id="CAF0869058.1"/>
    </source>
</evidence>
<proteinExistence type="inferred from homology"/>
<protein>
    <recommendedName>
        <fullName evidence="4">Small ribosomal subunit protein eS28</fullName>
    </recommendedName>
    <alternativeName>
        <fullName evidence="5">40S ribosomal protein S28</fullName>
    </alternativeName>
</protein>
<organism evidence="7 8">
    <name type="scientific">Didymodactylos carnosus</name>
    <dbReference type="NCBI Taxonomy" id="1234261"/>
    <lineage>
        <taxon>Eukaryota</taxon>
        <taxon>Metazoa</taxon>
        <taxon>Spiralia</taxon>
        <taxon>Gnathifera</taxon>
        <taxon>Rotifera</taxon>
        <taxon>Eurotatoria</taxon>
        <taxon>Bdelloidea</taxon>
        <taxon>Philodinida</taxon>
        <taxon>Philodinidae</taxon>
        <taxon>Didymodactylos</taxon>
    </lineage>
</organism>
<dbReference type="SUPFAM" id="SSF50249">
    <property type="entry name" value="Nucleic acid-binding proteins"/>
    <property type="match status" value="1"/>
</dbReference>
<evidence type="ECO:0000256" key="4">
    <source>
        <dbReference type="ARBA" id="ARBA00035146"/>
    </source>
</evidence>
<evidence type="ECO:0000256" key="2">
    <source>
        <dbReference type="ARBA" id="ARBA00022980"/>
    </source>
</evidence>
<dbReference type="PROSITE" id="PS00961">
    <property type="entry name" value="RIBOSOMAL_S28E"/>
    <property type="match status" value="1"/>
</dbReference>
<evidence type="ECO:0000256" key="5">
    <source>
        <dbReference type="ARBA" id="ARBA00035453"/>
    </source>
</evidence>
<evidence type="ECO:0000256" key="1">
    <source>
        <dbReference type="ARBA" id="ARBA00005943"/>
    </source>
</evidence>
<dbReference type="EMBL" id="CAJOBA010002646">
    <property type="protein sequence ID" value="CAF3653846.1"/>
    <property type="molecule type" value="Genomic_DNA"/>
</dbReference>
<dbReference type="AlphaFoldDB" id="A0A8S2HK00"/>
<comment type="similarity">
    <text evidence="1">Belongs to the eukaryotic ribosomal protein eS28 family.</text>
</comment>
<keyword evidence="2" id="KW-0689">Ribosomal protein</keyword>
<dbReference type="Proteomes" id="UP000682733">
    <property type="component" value="Unassembled WGS sequence"/>
</dbReference>
<dbReference type="Gene3D" id="2.40.50.140">
    <property type="entry name" value="Nucleic acid-binding proteins"/>
    <property type="match status" value="1"/>
</dbReference>
<gene>
    <name evidence="6" type="ORF">OVA965_LOCUS8033</name>
    <name evidence="7" type="ORF">TMI583_LOCUS8029</name>
</gene>
<name>A0A8S2HK00_9BILA</name>
<dbReference type="EMBL" id="CAJNOK010002645">
    <property type="protein sequence ID" value="CAF0869058.1"/>
    <property type="molecule type" value="Genomic_DNA"/>
</dbReference>
<dbReference type="PANTHER" id="PTHR10769:SF3">
    <property type="entry name" value="SMALL RIBOSOMAL SUBUNIT PROTEIN ES28"/>
    <property type="match status" value="1"/>
</dbReference>
<sequence length="98" mass="11326">MRLGFTGLWRLITNYPDKFMRILLIEHDQYLFISKPNKLTIKAIKTAIGYNKGILLNDPNSGNTSTSKRSIIRNVKGPVRIDDVLVLLESEREARRLR</sequence>
<dbReference type="Pfam" id="PF01200">
    <property type="entry name" value="Ribosomal_S28e"/>
    <property type="match status" value="1"/>
</dbReference>
<accession>A0A8S2HK00</accession>
<dbReference type="GO" id="GO:0003735">
    <property type="term" value="F:structural constituent of ribosome"/>
    <property type="evidence" value="ECO:0007669"/>
    <property type="project" value="InterPro"/>
</dbReference>
<keyword evidence="3" id="KW-0687">Ribonucleoprotein</keyword>
<dbReference type="InterPro" id="IPR028626">
    <property type="entry name" value="Ribosomal_eS28_CS"/>
</dbReference>
<dbReference type="Proteomes" id="UP000677228">
    <property type="component" value="Unassembled WGS sequence"/>
</dbReference>
<dbReference type="GO" id="GO:0006412">
    <property type="term" value="P:translation"/>
    <property type="evidence" value="ECO:0007669"/>
    <property type="project" value="InterPro"/>
</dbReference>
<dbReference type="GO" id="GO:0000028">
    <property type="term" value="P:ribosomal small subunit assembly"/>
    <property type="evidence" value="ECO:0007669"/>
    <property type="project" value="TreeGrafter"/>
</dbReference>
<reference evidence="7" key="1">
    <citation type="submission" date="2021-02" db="EMBL/GenBank/DDBJ databases">
        <authorList>
            <person name="Nowell W R."/>
        </authorList>
    </citation>
    <scope>NUCLEOTIDE SEQUENCE</scope>
</reference>
<dbReference type="GO" id="GO:0022627">
    <property type="term" value="C:cytosolic small ribosomal subunit"/>
    <property type="evidence" value="ECO:0007669"/>
    <property type="project" value="TreeGrafter"/>
</dbReference>
<evidence type="ECO:0000256" key="3">
    <source>
        <dbReference type="ARBA" id="ARBA00023274"/>
    </source>
</evidence>
<comment type="caution">
    <text evidence="7">The sequence shown here is derived from an EMBL/GenBank/DDBJ whole genome shotgun (WGS) entry which is preliminary data.</text>
</comment>
<dbReference type="InterPro" id="IPR000289">
    <property type="entry name" value="Ribosomal_eS28"/>
</dbReference>
<evidence type="ECO:0000313" key="7">
    <source>
        <dbReference type="EMBL" id="CAF3653846.1"/>
    </source>
</evidence>